<reference evidence="1" key="1">
    <citation type="journal article" date="2012" name="PLoS ONE">
        <title>Gene sets for utilization of primary and secondary nutrition supplies in the distal gut of endangered iberian lynx.</title>
        <authorList>
            <person name="Alcaide M."/>
            <person name="Messina E."/>
            <person name="Richter M."/>
            <person name="Bargiela R."/>
            <person name="Peplies J."/>
            <person name="Huws S.A."/>
            <person name="Newbold C.J."/>
            <person name="Golyshin P.N."/>
            <person name="Simon M.A."/>
            <person name="Lopez G."/>
            <person name="Yakimov M.M."/>
            <person name="Ferrer M."/>
        </authorList>
    </citation>
    <scope>NUCLEOTIDE SEQUENCE</scope>
</reference>
<dbReference type="EMBL" id="AMCI01003557">
    <property type="protein sequence ID" value="EJX00026.1"/>
    <property type="molecule type" value="Genomic_DNA"/>
</dbReference>
<evidence type="ECO:0000313" key="1">
    <source>
        <dbReference type="EMBL" id="EJX00026.1"/>
    </source>
</evidence>
<protein>
    <submittedName>
        <fullName evidence="1">Uncharacterized protein</fullName>
    </submittedName>
</protein>
<sequence length="122" mass="14014">MHADHFRAVIGKNCHGRSERENVGDNNAVNLIGNIDRVAVIVNDLTGHQRGAERCAQHHCQQFGREIHRNIGVQSSVFRERRTRRSPVLIRLKKFFSFREESVFFALMADDNLTPLNVFTSK</sequence>
<accession>J9CJ01</accession>
<comment type="caution">
    <text evidence="1">The sequence shown here is derived from an EMBL/GenBank/DDBJ whole genome shotgun (WGS) entry which is preliminary data.</text>
</comment>
<dbReference type="AlphaFoldDB" id="J9CJ01"/>
<name>J9CJ01_9ZZZZ</name>
<gene>
    <name evidence="1" type="ORF">EVA_11868</name>
</gene>
<proteinExistence type="predicted"/>
<organism evidence="1">
    <name type="scientific">gut metagenome</name>
    <dbReference type="NCBI Taxonomy" id="749906"/>
    <lineage>
        <taxon>unclassified sequences</taxon>
        <taxon>metagenomes</taxon>
        <taxon>organismal metagenomes</taxon>
    </lineage>
</organism>